<dbReference type="GO" id="GO:0016755">
    <property type="term" value="F:aminoacyltransferase activity"/>
    <property type="evidence" value="ECO:0007669"/>
    <property type="project" value="InterPro"/>
</dbReference>
<dbReference type="Pfam" id="PF02388">
    <property type="entry name" value="FemAB"/>
    <property type="match status" value="2"/>
</dbReference>
<dbReference type="SUPFAM" id="SSF55729">
    <property type="entry name" value="Acyl-CoA N-acyltransferases (Nat)"/>
    <property type="match status" value="2"/>
</dbReference>
<proteinExistence type="inferred from homology"/>
<comment type="caution">
    <text evidence="7">The sequence shown here is derived from an EMBL/GenBank/DDBJ whole genome shotgun (WGS) entry which is preliminary data.</text>
</comment>
<dbReference type="PANTHER" id="PTHR36174">
    <property type="entry name" value="LIPID II:GLYCINE GLYCYLTRANSFERASE"/>
    <property type="match status" value="1"/>
</dbReference>
<dbReference type="GO" id="GO:0071555">
    <property type="term" value="P:cell wall organization"/>
    <property type="evidence" value="ECO:0007669"/>
    <property type="project" value="UniProtKB-KW"/>
</dbReference>
<protein>
    <submittedName>
        <fullName evidence="7">Lipid II:glycine glycyltransferase (Peptidoglycan interpeptide bridge formation enzyme)</fullName>
    </submittedName>
</protein>
<keyword evidence="4" id="KW-0573">Peptidoglycan synthesis</keyword>
<dbReference type="Gene3D" id="3.40.630.30">
    <property type="match status" value="2"/>
</dbReference>
<dbReference type="AlphaFoldDB" id="A0A318SE65"/>
<dbReference type="EMBL" id="QJSX01000004">
    <property type="protein sequence ID" value="PYE54812.1"/>
    <property type="molecule type" value="Genomic_DNA"/>
</dbReference>
<keyword evidence="2 7" id="KW-0808">Transferase</keyword>
<evidence type="ECO:0000256" key="1">
    <source>
        <dbReference type="ARBA" id="ARBA00009943"/>
    </source>
</evidence>
<dbReference type="PANTHER" id="PTHR36174:SF1">
    <property type="entry name" value="LIPID II:GLYCINE GLYCYLTRANSFERASE"/>
    <property type="match status" value="1"/>
</dbReference>
<dbReference type="InterPro" id="IPR003447">
    <property type="entry name" value="FEMABX"/>
</dbReference>
<evidence type="ECO:0000256" key="3">
    <source>
        <dbReference type="ARBA" id="ARBA00022960"/>
    </source>
</evidence>
<keyword evidence="6" id="KW-0961">Cell wall biogenesis/degradation</keyword>
<dbReference type="GO" id="GO:0008360">
    <property type="term" value="P:regulation of cell shape"/>
    <property type="evidence" value="ECO:0007669"/>
    <property type="project" value="UniProtKB-KW"/>
</dbReference>
<dbReference type="InterPro" id="IPR016181">
    <property type="entry name" value="Acyl_CoA_acyltransferase"/>
</dbReference>
<evidence type="ECO:0000256" key="2">
    <source>
        <dbReference type="ARBA" id="ARBA00022679"/>
    </source>
</evidence>
<evidence type="ECO:0000313" key="8">
    <source>
        <dbReference type="Proteomes" id="UP000248326"/>
    </source>
</evidence>
<evidence type="ECO:0000256" key="4">
    <source>
        <dbReference type="ARBA" id="ARBA00022984"/>
    </source>
</evidence>
<keyword evidence="3" id="KW-0133">Cell shape</keyword>
<dbReference type="PROSITE" id="PS51191">
    <property type="entry name" value="FEMABX"/>
    <property type="match status" value="1"/>
</dbReference>
<keyword evidence="8" id="KW-1185">Reference proteome</keyword>
<organism evidence="7 8">
    <name type="scientific">Deinococcus yavapaiensis KR-236</name>
    <dbReference type="NCBI Taxonomy" id="694435"/>
    <lineage>
        <taxon>Bacteria</taxon>
        <taxon>Thermotogati</taxon>
        <taxon>Deinococcota</taxon>
        <taxon>Deinococci</taxon>
        <taxon>Deinococcales</taxon>
        <taxon>Deinococcaceae</taxon>
        <taxon>Deinococcus</taxon>
    </lineage>
</organism>
<dbReference type="InterPro" id="IPR050644">
    <property type="entry name" value="PG_Glycine_Bridge_Synth"/>
</dbReference>
<dbReference type="GO" id="GO:0009252">
    <property type="term" value="P:peptidoglycan biosynthetic process"/>
    <property type="evidence" value="ECO:0007669"/>
    <property type="project" value="UniProtKB-KW"/>
</dbReference>
<reference evidence="7 8" key="1">
    <citation type="submission" date="2018-06" db="EMBL/GenBank/DDBJ databases">
        <title>Genomic Encyclopedia of Type Strains, Phase IV (KMG-IV): sequencing the most valuable type-strain genomes for metagenomic binning, comparative biology and taxonomic classification.</title>
        <authorList>
            <person name="Goeker M."/>
        </authorList>
    </citation>
    <scope>NUCLEOTIDE SEQUENCE [LARGE SCALE GENOMIC DNA]</scope>
    <source>
        <strain evidence="7 8">DSM 18048</strain>
    </source>
</reference>
<dbReference type="Proteomes" id="UP000248326">
    <property type="component" value="Unassembled WGS sequence"/>
</dbReference>
<comment type="similarity">
    <text evidence="1">Belongs to the FemABX family.</text>
</comment>
<accession>A0A318SE65</accession>
<keyword evidence="5" id="KW-0012">Acyltransferase</keyword>
<gene>
    <name evidence="7" type="ORF">DES52_10482</name>
</gene>
<sequence length="352" mass="39305">MVRLALEPTTDPHAYDDVVRSLPITSALQGWAYGEARRVLGFEPARYLVRRDGRAVGALQLLRRPLAPGLSYLYAPRGPALEDINLLADVASAIKRVARPTDVKVLIEPPLARPAHLIPDALGPWRRAQAEQPEHTIVTSLVPSEDELFANLHSMVRRNVRTAQKYGVTAGRDEDFEAFWDVFTATNERAKLGAFPRAYYETMLREGAAHGGEAYLVLARHEGRALAGGFFLAMGGATNYLFGGSIKDDRATPDGSERKDVKAPTAFYWHAMLDAKRRGYTSFDFWGIPRTLSGDKHSFGVYKMKENFGGEKVWFPGYDLALSPLASALTRVQRWRKDQNNFRKRGTTQDVL</sequence>
<evidence type="ECO:0000313" key="7">
    <source>
        <dbReference type="EMBL" id="PYE54812.1"/>
    </source>
</evidence>
<name>A0A318SE65_9DEIO</name>
<evidence type="ECO:0000256" key="5">
    <source>
        <dbReference type="ARBA" id="ARBA00023315"/>
    </source>
</evidence>
<evidence type="ECO:0000256" key="6">
    <source>
        <dbReference type="ARBA" id="ARBA00023316"/>
    </source>
</evidence>